<accession>A0A1F6DEG2</accession>
<dbReference type="Proteomes" id="UP000176377">
    <property type="component" value="Unassembled WGS sequence"/>
</dbReference>
<dbReference type="EMBL" id="MFLA01000016">
    <property type="protein sequence ID" value="OGG59814.1"/>
    <property type="molecule type" value="Genomic_DNA"/>
</dbReference>
<dbReference type="AlphaFoldDB" id="A0A1F6DEG2"/>
<sequence length="122" mass="13802">MLHGKKSREVGILFFIACVIREKSLIGSSALFFPIRVLESVRCARSIAARKPLRRTMKMQIWSKSYPQVPIMNESEIPGPEIALDFPPFPLPREIGGAAMDVDPRLRKDNKSRLSFSFLATQ</sequence>
<gene>
    <name evidence="1" type="ORF">A2765_04475</name>
</gene>
<name>A0A1F6DEG2_9BACT</name>
<evidence type="ECO:0000313" key="2">
    <source>
        <dbReference type="Proteomes" id="UP000176377"/>
    </source>
</evidence>
<reference evidence="1 2" key="1">
    <citation type="journal article" date="2016" name="Nat. Commun.">
        <title>Thousands of microbial genomes shed light on interconnected biogeochemical processes in an aquifer system.</title>
        <authorList>
            <person name="Anantharaman K."/>
            <person name="Brown C.T."/>
            <person name="Hug L.A."/>
            <person name="Sharon I."/>
            <person name="Castelle C.J."/>
            <person name="Probst A.J."/>
            <person name="Thomas B.C."/>
            <person name="Singh A."/>
            <person name="Wilkins M.J."/>
            <person name="Karaoz U."/>
            <person name="Brodie E.L."/>
            <person name="Williams K.H."/>
            <person name="Hubbard S.S."/>
            <person name="Banfield J.F."/>
        </authorList>
    </citation>
    <scope>NUCLEOTIDE SEQUENCE [LARGE SCALE GENOMIC DNA]</scope>
</reference>
<protein>
    <submittedName>
        <fullName evidence="1">Uncharacterized protein</fullName>
    </submittedName>
</protein>
<proteinExistence type="predicted"/>
<organism evidence="1 2">
    <name type="scientific">Candidatus Kaiserbacteria bacterium RIFCSPHIGHO2_01_FULL_56_24</name>
    <dbReference type="NCBI Taxonomy" id="1798487"/>
    <lineage>
        <taxon>Bacteria</taxon>
        <taxon>Candidatus Kaiseribacteriota</taxon>
    </lineage>
</organism>
<evidence type="ECO:0000313" key="1">
    <source>
        <dbReference type="EMBL" id="OGG59814.1"/>
    </source>
</evidence>
<comment type="caution">
    <text evidence="1">The sequence shown here is derived from an EMBL/GenBank/DDBJ whole genome shotgun (WGS) entry which is preliminary data.</text>
</comment>